<accession>A0A1I7ULZ2</accession>
<evidence type="ECO:0000256" key="2">
    <source>
        <dbReference type="SAM" id="Phobius"/>
    </source>
</evidence>
<evidence type="ECO:0000313" key="3">
    <source>
        <dbReference type="Proteomes" id="UP000095282"/>
    </source>
</evidence>
<keyword evidence="2" id="KW-0812">Transmembrane</keyword>
<feature type="region of interest" description="Disordered" evidence="1">
    <location>
        <begin position="136"/>
        <end position="160"/>
    </location>
</feature>
<reference evidence="4" key="1">
    <citation type="submission" date="2016-11" db="UniProtKB">
        <authorList>
            <consortium name="WormBaseParasite"/>
        </authorList>
    </citation>
    <scope>IDENTIFICATION</scope>
</reference>
<keyword evidence="2" id="KW-0472">Membrane</keyword>
<protein>
    <submittedName>
        <fullName evidence="4">Uncharacterized protein</fullName>
    </submittedName>
</protein>
<dbReference type="Proteomes" id="UP000095282">
    <property type="component" value="Unplaced"/>
</dbReference>
<feature type="transmembrane region" description="Helical" evidence="2">
    <location>
        <begin position="12"/>
        <end position="31"/>
    </location>
</feature>
<keyword evidence="2" id="KW-1133">Transmembrane helix</keyword>
<organism evidence="3 4">
    <name type="scientific">Caenorhabditis tropicalis</name>
    <dbReference type="NCBI Taxonomy" id="1561998"/>
    <lineage>
        <taxon>Eukaryota</taxon>
        <taxon>Metazoa</taxon>
        <taxon>Ecdysozoa</taxon>
        <taxon>Nematoda</taxon>
        <taxon>Chromadorea</taxon>
        <taxon>Rhabditida</taxon>
        <taxon>Rhabditina</taxon>
        <taxon>Rhabditomorpha</taxon>
        <taxon>Rhabditoidea</taxon>
        <taxon>Rhabditidae</taxon>
        <taxon>Peloderinae</taxon>
        <taxon>Caenorhabditis</taxon>
    </lineage>
</organism>
<evidence type="ECO:0000256" key="1">
    <source>
        <dbReference type="SAM" id="MobiDB-lite"/>
    </source>
</evidence>
<evidence type="ECO:0000313" key="4">
    <source>
        <dbReference type="WBParaSite" id="Csp11.Scaffold630.g17297.t1"/>
    </source>
</evidence>
<dbReference type="WBParaSite" id="Csp11.Scaffold630.g17297.t1">
    <property type="protein sequence ID" value="Csp11.Scaffold630.g17297.t1"/>
    <property type="gene ID" value="Csp11.Scaffold630.g17297"/>
</dbReference>
<sequence length="177" mass="20758">MCLLSNWNWKSVIRFFFSFLLFIHHSFVSILQPFNSINQIGGSSQKMVSPMDSDEPRRRRGCARYLCCWRFLSFFNTFPKREKKKKKEARPIQFRTLLLFYPPPLHPPLKPQYLPKLFEVFENFETKIILKMNGNSHEKSNDLKEEDEETDGKGLGPGPSIHAAFVFDQFATGVEMM</sequence>
<name>A0A1I7ULZ2_9PELO</name>
<keyword evidence="3" id="KW-1185">Reference proteome</keyword>
<proteinExistence type="predicted"/>
<dbReference type="AlphaFoldDB" id="A0A1I7ULZ2"/>